<dbReference type="FunCoup" id="A0A6I8V1F3">
    <property type="interactions" value="54"/>
</dbReference>
<dbReference type="Proteomes" id="UP000001819">
    <property type="component" value="Chromosome X"/>
</dbReference>
<protein>
    <submittedName>
        <fullName evidence="3">Vacuole membrane protein 1 isoform X1</fullName>
    </submittedName>
</protein>
<keyword evidence="1" id="KW-0812">Transmembrane</keyword>
<keyword evidence="1" id="KW-1133">Transmembrane helix</keyword>
<feature type="transmembrane region" description="Helical" evidence="1">
    <location>
        <begin position="238"/>
        <end position="266"/>
    </location>
</feature>
<keyword evidence="1" id="KW-0472">Membrane</keyword>
<dbReference type="KEGG" id="dpo:6900132"/>
<organism evidence="2 3">
    <name type="scientific">Drosophila pseudoobscura pseudoobscura</name>
    <name type="common">Fruit fly</name>
    <dbReference type="NCBI Taxonomy" id="46245"/>
    <lineage>
        <taxon>Eukaryota</taxon>
        <taxon>Metazoa</taxon>
        <taxon>Ecdysozoa</taxon>
        <taxon>Arthropoda</taxon>
        <taxon>Hexapoda</taxon>
        <taxon>Insecta</taxon>
        <taxon>Pterygota</taxon>
        <taxon>Neoptera</taxon>
        <taxon>Endopterygota</taxon>
        <taxon>Diptera</taxon>
        <taxon>Brachycera</taxon>
        <taxon>Muscomorpha</taxon>
        <taxon>Ephydroidea</taxon>
        <taxon>Drosophilidae</taxon>
        <taxon>Drosophila</taxon>
        <taxon>Sophophora</taxon>
    </lineage>
</organism>
<evidence type="ECO:0000313" key="3">
    <source>
        <dbReference type="RefSeq" id="XP_002135481.2"/>
    </source>
</evidence>
<evidence type="ECO:0000256" key="1">
    <source>
        <dbReference type="SAM" id="Phobius"/>
    </source>
</evidence>
<gene>
    <name evidence="3" type="primary">LOC6900132</name>
</gene>
<keyword evidence="2" id="KW-1185">Reference proteome</keyword>
<evidence type="ECO:0000313" key="2">
    <source>
        <dbReference type="Proteomes" id="UP000001819"/>
    </source>
</evidence>
<reference evidence="3" key="1">
    <citation type="submission" date="2025-08" db="UniProtKB">
        <authorList>
            <consortium name="RefSeq"/>
        </authorList>
    </citation>
    <scope>IDENTIFICATION</scope>
    <source>
        <strain evidence="3">MV-25-SWS-2005</strain>
        <tissue evidence="3">Whole body</tissue>
    </source>
</reference>
<feature type="transmembrane region" description="Helical" evidence="1">
    <location>
        <begin position="360"/>
        <end position="382"/>
    </location>
</feature>
<dbReference type="RefSeq" id="XP_002135481.2">
    <property type="nucleotide sequence ID" value="XM_002135445.3"/>
</dbReference>
<accession>A0A6I8V1F3</accession>
<proteinExistence type="predicted"/>
<dbReference type="InParanoid" id="A0A6I8V1F3"/>
<name>A0A6I8V1F3_DROPS</name>
<dbReference type="AlphaFoldDB" id="A0A6I8V1F3"/>
<feature type="transmembrane region" description="Helical" evidence="1">
    <location>
        <begin position="92"/>
        <end position="117"/>
    </location>
</feature>
<feature type="transmembrane region" description="Helical" evidence="1">
    <location>
        <begin position="60"/>
        <end position="77"/>
    </location>
</feature>
<sequence>MVLTEQEQERERDLSAERAQELLERRSLVLWRRPWWTLKYGTIEAGGLVLSLANWLLNKWLLGSLLALGIVCILPGPHESYVSIGLKNLRFALYWMLLGVLTSVGFGTGLHTFLLYLGPHIAGVTLAGYECQTLEFPEPPYPAQKVCPEEGYVRQVPDIWSILAKVRPEALLWGIGTAIGELPPYFMARSARLSSNELEGVETEEPLELQKSKRHSPRGRSNVFDGAKQCMELMVRRVGFLGILLCASVPNPLFDLAGITCGHFLVPFWKFFVATMIGKALIKATIQQVCVIVSFSDHLVNGLANFLGRLPGLGPRLQTLFKGFLMSTKQHMHKTSNRNGEGDESFISLSLSLVSHAFELFTVLMVAYFVVATLNTLAQIHLRRLQEKQHHMRNIELILYSGRDEEASNKSLA</sequence>